<keyword evidence="2" id="KW-1185">Reference proteome</keyword>
<reference evidence="1" key="1">
    <citation type="submission" date="2013-07" db="EMBL/GenBank/DDBJ databases">
        <authorList>
            <person name="McIlroy S."/>
        </authorList>
    </citation>
    <scope>NUCLEOTIDE SEQUENCE [LARGE SCALE GENOMIC DNA]</scope>
    <source>
        <strain evidence="1">Run_A_D11</strain>
    </source>
</reference>
<proteinExistence type="predicted"/>
<comment type="caution">
    <text evidence="1">The sequence shown here is derived from an EMBL/GenBank/DDBJ whole genome shotgun (WGS) entry which is preliminary data.</text>
</comment>
<accession>W6MA23</accession>
<protein>
    <recommendedName>
        <fullName evidence="3">Helix-turn-helix domain-containing protein</fullName>
    </recommendedName>
</protein>
<evidence type="ECO:0008006" key="3">
    <source>
        <dbReference type="Google" id="ProtNLM"/>
    </source>
</evidence>
<dbReference type="AlphaFoldDB" id="W6MA23"/>
<name>W6MA23_9GAMM</name>
<dbReference type="STRING" id="1400863.BN873_990003"/>
<dbReference type="Proteomes" id="UP000035760">
    <property type="component" value="Unassembled WGS sequence"/>
</dbReference>
<gene>
    <name evidence="1" type="ORF">BN873_990003</name>
</gene>
<sequence length="313" mass="35835">MDDWVSEQVLRALEPAALEISLQAADEIALERQGLHQQWQHRLERAHYQVERAARQYHAVEPEYRLVARTLERQWEEALATEGHLQADYTRFQAEQPATLTVEEEQAIRRLATAIPAFWQAPTTTAADRQAIVRQLLERVVITVRGESEQVEAQIHWLGGYATQATLIRPVARLDQLSYYPQLVARVIALHADGEGPSAIARQLNAEGWHPAKRCETFNAAMVGDLETRLGLRTSAPITFSHRRSDEWTLAELAHRLDIPQPTLFAWLQRGQLQGRQVPYGTRYFWLIQANEHALEQLQAKRTAAQTRRQDLP</sequence>
<dbReference type="OrthoDB" id="7977255at2"/>
<organism evidence="1 2">
    <name type="scientific">Candidatus Competibacter denitrificans Run_A_D11</name>
    <dbReference type="NCBI Taxonomy" id="1400863"/>
    <lineage>
        <taxon>Bacteria</taxon>
        <taxon>Pseudomonadati</taxon>
        <taxon>Pseudomonadota</taxon>
        <taxon>Gammaproteobacteria</taxon>
        <taxon>Candidatus Competibacteraceae</taxon>
        <taxon>Candidatus Competibacter</taxon>
    </lineage>
</organism>
<evidence type="ECO:0000313" key="2">
    <source>
        <dbReference type="Proteomes" id="UP000035760"/>
    </source>
</evidence>
<dbReference type="RefSeq" id="WP_139031772.1">
    <property type="nucleotide sequence ID" value="NZ_CBTJ020000112.1"/>
</dbReference>
<reference evidence="1" key="2">
    <citation type="submission" date="2014-03" db="EMBL/GenBank/DDBJ databases">
        <title>Candidatus Competibacter-lineage genomes retrieved from metagenomes reveal functional metabolic diversity.</title>
        <authorList>
            <person name="McIlroy S.J."/>
            <person name="Albertsen M."/>
            <person name="Andresen E.K."/>
            <person name="Saunders A.M."/>
            <person name="Kristiansen R."/>
            <person name="Stokholm-Bjerregaard M."/>
            <person name="Nielsen K.L."/>
            <person name="Nielsen P.H."/>
        </authorList>
    </citation>
    <scope>NUCLEOTIDE SEQUENCE</scope>
    <source>
        <strain evidence="1">Run_A_D11</strain>
    </source>
</reference>
<evidence type="ECO:0000313" key="1">
    <source>
        <dbReference type="EMBL" id="CDI04532.1"/>
    </source>
</evidence>
<dbReference type="EMBL" id="CBTJ020000112">
    <property type="protein sequence ID" value="CDI04532.1"/>
    <property type="molecule type" value="Genomic_DNA"/>
</dbReference>